<dbReference type="CDD" id="cd03707">
    <property type="entry name" value="EFTU_III"/>
    <property type="match status" value="1"/>
</dbReference>
<dbReference type="CDD" id="cd01884">
    <property type="entry name" value="EF_Tu"/>
    <property type="match status" value="1"/>
</dbReference>
<dbReference type="RefSeq" id="WP_012932818.1">
    <property type="nucleotide sequence ID" value="NC_013739.1"/>
</dbReference>
<dbReference type="InterPro" id="IPR033720">
    <property type="entry name" value="EFTU_2"/>
</dbReference>
<evidence type="ECO:0000256" key="9">
    <source>
        <dbReference type="ARBA" id="ARBA00029554"/>
    </source>
</evidence>
<dbReference type="InterPro" id="IPR009001">
    <property type="entry name" value="Transl_elong_EF1A/Init_IF2_C"/>
</dbReference>
<evidence type="ECO:0000313" key="12">
    <source>
        <dbReference type="EMBL" id="ADB49767.1"/>
    </source>
</evidence>
<dbReference type="GO" id="GO:0005829">
    <property type="term" value="C:cytosol"/>
    <property type="evidence" value="ECO:0007669"/>
    <property type="project" value="TreeGrafter"/>
</dbReference>
<dbReference type="SUPFAM" id="SSF50447">
    <property type="entry name" value="Translation proteins"/>
    <property type="match status" value="1"/>
</dbReference>
<feature type="binding site" evidence="10">
    <location>
        <position position="26"/>
    </location>
    <ligand>
        <name>Mg(2+)</name>
        <dbReference type="ChEBI" id="CHEBI:18420"/>
    </ligand>
</feature>
<gene>
    <name evidence="10" type="primary">tuf</name>
    <name evidence="12" type="ordered locus">Cwoe_1338</name>
</gene>
<dbReference type="STRING" id="469383.Cwoe_1338"/>
<proteinExistence type="inferred from homology"/>
<keyword evidence="4 10" id="KW-0251">Elongation factor</keyword>
<dbReference type="PROSITE" id="PS51722">
    <property type="entry name" value="G_TR_2"/>
    <property type="match status" value="1"/>
</dbReference>
<dbReference type="InterPro" id="IPR004541">
    <property type="entry name" value="Transl_elong_EFTu/EF1A_bac/org"/>
</dbReference>
<dbReference type="InterPro" id="IPR027417">
    <property type="entry name" value="P-loop_NTPase"/>
</dbReference>
<dbReference type="CDD" id="cd03697">
    <property type="entry name" value="EFTU_II"/>
    <property type="match status" value="1"/>
</dbReference>
<feature type="domain" description="Tr-type G" evidence="11">
    <location>
        <begin position="10"/>
        <end position="204"/>
    </location>
</feature>
<dbReference type="PROSITE" id="PS00301">
    <property type="entry name" value="G_TR_1"/>
    <property type="match status" value="1"/>
</dbReference>
<sequence length="394" mass="43243">MAKEKFERDKPHVNVGTIGHIDHGKTTLTAAITTVLAEKMGGEARSFAEIDNAPEEKERGITIATSHVEYQTEQRHYAHVDCPGHADYVKNMITGAAQMDGAILVVSAADGPMPQTREHILLARQVGVPYIVVFLNKADMVDDEELLELVEVEVRELLSAYDFPGDDIPFITGSALKALEGDEEYKAKIIELADALDSYIPEPERDLDKPFLMPVEDVFSITGRGTVATGRIEQGIINTGDTVEIVGIKDTTNTVVTGVEMFRKILDEGRAGDNVGCLLRGTKREDIERGQVLCKPGSITPHTKFKAEVYILKKEEGGRHTPFFTGYRPQFYFRTTDVTGVSNLPEGVEMVMPGDNIAMEIELIQPIAMDPGLRFAIREGGRTVGSGVVTEVIQ</sequence>
<dbReference type="Gene3D" id="2.40.30.10">
    <property type="entry name" value="Translation factors"/>
    <property type="match status" value="2"/>
</dbReference>
<keyword evidence="8 10" id="KW-0342">GTP-binding</keyword>
<evidence type="ECO:0000256" key="6">
    <source>
        <dbReference type="ARBA" id="ARBA00022842"/>
    </source>
</evidence>
<keyword evidence="6 10" id="KW-0460">Magnesium</keyword>
<name>D3FEU3_CONWI</name>
<dbReference type="Pfam" id="PF03144">
    <property type="entry name" value="GTP_EFTU_D2"/>
    <property type="match status" value="1"/>
</dbReference>
<comment type="function">
    <text evidence="10">GTP hydrolase that promotes the GTP-dependent binding of aminoacyl-tRNA to the A-site of ribosomes during protein biosynthesis.</text>
</comment>
<dbReference type="HAMAP" id="MF_00118_B">
    <property type="entry name" value="EF_Tu_B"/>
    <property type="match status" value="1"/>
</dbReference>
<accession>D3FEU3</accession>
<dbReference type="FunFam" id="3.40.50.300:FF:000003">
    <property type="entry name" value="Elongation factor Tu"/>
    <property type="match status" value="1"/>
</dbReference>
<dbReference type="PRINTS" id="PR00315">
    <property type="entry name" value="ELONGATNFCT"/>
</dbReference>
<dbReference type="InterPro" id="IPR031157">
    <property type="entry name" value="G_TR_CS"/>
</dbReference>
<dbReference type="InterPro" id="IPR000795">
    <property type="entry name" value="T_Tr_GTP-bd_dom"/>
</dbReference>
<keyword evidence="3 10" id="KW-0547">Nucleotide-binding</keyword>
<dbReference type="SUPFAM" id="SSF50465">
    <property type="entry name" value="EF-Tu/eEF-1alpha/eIF2-gamma C-terminal domain"/>
    <property type="match status" value="1"/>
</dbReference>
<dbReference type="PANTHER" id="PTHR43721">
    <property type="entry name" value="ELONGATION FACTOR TU-RELATED"/>
    <property type="match status" value="1"/>
</dbReference>
<dbReference type="EC" id="3.6.5.3" evidence="10"/>
<dbReference type="InterPro" id="IPR004161">
    <property type="entry name" value="EFTu-like_2"/>
</dbReference>
<keyword evidence="2 10" id="KW-0963">Cytoplasm</keyword>
<evidence type="ECO:0000256" key="3">
    <source>
        <dbReference type="ARBA" id="ARBA00022741"/>
    </source>
</evidence>
<dbReference type="SUPFAM" id="SSF52540">
    <property type="entry name" value="P-loop containing nucleoside triphosphate hydrolases"/>
    <property type="match status" value="1"/>
</dbReference>
<keyword evidence="10" id="KW-0479">Metal-binding</keyword>
<dbReference type="GO" id="GO:0003924">
    <property type="term" value="F:GTPase activity"/>
    <property type="evidence" value="ECO:0007669"/>
    <property type="project" value="UniProtKB-UniRule"/>
</dbReference>
<dbReference type="PANTHER" id="PTHR43721:SF22">
    <property type="entry name" value="ELONGATION FACTOR TU, MITOCHONDRIAL"/>
    <property type="match status" value="1"/>
</dbReference>
<dbReference type="HOGENOM" id="CLU_007265_0_0_11"/>
<protein>
    <recommendedName>
        <fullName evidence="9 10">Elongation factor Tu</fullName>
        <shortName evidence="10">EF-Tu</shortName>
        <ecNumber evidence="10">3.6.5.3</ecNumber>
    </recommendedName>
</protein>
<keyword evidence="5 10" id="KW-0378">Hydrolase</keyword>
<dbReference type="InterPro" id="IPR041709">
    <property type="entry name" value="EF-Tu_GTP-bd"/>
</dbReference>
<evidence type="ECO:0000256" key="2">
    <source>
        <dbReference type="ARBA" id="ARBA00022490"/>
    </source>
</evidence>
<comment type="similarity">
    <text evidence="1 10">Belongs to the TRAFAC class translation factor GTPase superfamily. Classic translation factor GTPase family. EF-Tu/EF-1A subfamily.</text>
</comment>
<keyword evidence="7 10" id="KW-0648">Protein biosynthesis</keyword>
<feature type="binding site" evidence="10">
    <location>
        <begin position="19"/>
        <end position="26"/>
    </location>
    <ligand>
        <name>GTP</name>
        <dbReference type="ChEBI" id="CHEBI:37565"/>
    </ligand>
</feature>
<evidence type="ECO:0000256" key="4">
    <source>
        <dbReference type="ARBA" id="ARBA00022768"/>
    </source>
</evidence>
<dbReference type="NCBIfam" id="NF009373">
    <property type="entry name" value="PRK12736.1"/>
    <property type="match status" value="1"/>
</dbReference>
<dbReference type="NCBIfam" id="NF009372">
    <property type="entry name" value="PRK12735.1"/>
    <property type="match status" value="1"/>
</dbReference>
<dbReference type="GO" id="GO:0000287">
    <property type="term" value="F:magnesium ion binding"/>
    <property type="evidence" value="ECO:0007669"/>
    <property type="project" value="UniProtKB-UniRule"/>
</dbReference>
<comment type="catalytic activity">
    <reaction evidence="10">
        <text>GTP + H2O = GDP + phosphate + H(+)</text>
        <dbReference type="Rhea" id="RHEA:19669"/>
        <dbReference type="ChEBI" id="CHEBI:15377"/>
        <dbReference type="ChEBI" id="CHEBI:15378"/>
        <dbReference type="ChEBI" id="CHEBI:37565"/>
        <dbReference type="ChEBI" id="CHEBI:43474"/>
        <dbReference type="ChEBI" id="CHEBI:58189"/>
        <dbReference type="EC" id="3.6.5.3"/>
    </reaction>
</comment>
<dbReference type="NCBIfam" id="TIGR00231">
    <property type="entry name" value="small_GTP"/>
    <property type="match status" value="1"/>
</dbReference>
<reference evidence="13" key="2">
    <citation type="submission" date="2010-01" db="EMBL/GenBank/DDBJ databases">
        <title>The complete genome of Conexibacter woesei DSM 14684.</title>
        <authorList>
            <consortium name="US DOE Joint Genome Institute (JGI-PGF)"/>
            <person name="Lucas S."/>
            <person name="Copeland A."/>
            <person name="Lapidus A."/>
            <person name="Glavina del Rio T."/>
            <person name="Dalin E."/>
            <person name="Tice H."/>
            <person name="Bruce D."/>
            <person name="Goodwin L."/>
            <person name="Pitluck S."/>
            <person name="Kyrpides N."/>
            <person name="Mavromatis K."/>
            <person name="Ivanova N."/>
            <person name="Mikhailova N."/>
            <person name="Chertkov O."/>
            <person name="Brettin T."/>
            <person name="Detter J.C."/>
            <person name="Han C."/>
            <person name="Larimer F."/>
            <person name="Land M."/>
            <person name="Hauser L."/>
            <person name="Markowitz V."/>
            <person name="Cheng J.-F."/>
            <person name="Hugenholtz P."/>
            <person name="Woyke T."/>
            <person name="Wu D."/>
            <person name="Pukall R."/>
            <person name="Steenblock K."/>
            <person name="Schneider S."/>
            <person name="Klenk H.-P."/>
            <person name="Eisen J.A."/>
        </authorList>
    </citation>
    <scope>NUCLEOTIDE SEQUENCE [LARGE SCALE GENOMIC DNA]</scope>
    <source>
        <strain evidence="13">DSM 14684 / CIP 108061 / JCM 11494 / NBRC 100937 / ID131577</strain>
    </source>
</reference>
<dbReference type="InterPro" id="IPR050055">
    <property type="entry name" value="EF-Tu_GTPase"/>
</dbReference>
<keyword evidence="13" id="KW-1185">Reference proteome</keyword>
<evidence type="ECO:0000256" key="5">
    <source>
        <dbReference type="ARBA" id="ARBA00022801"/>
    </source>
</evidence>
<dbReference type="FunFam" id="2.40.30.10:FF:000001">
    <property type="entry name" value="Elongation factor Tu"/>
    <property type="match status" value="1"/>
</dbReference>
<dbReference type="eggNOG" id="COG0050">
    <property type="taxonomic scope" value="Bacteria"/>
</dbReference>
<dbReference type="NCBIfam" id="TIGR00485">
    <property type="entry name" value="EF-Tu"/>
    <property type="match status" value="1"/>
</dbReference>
<comment type="subunit">
    <text evidence="10">Monomer.</text>
</comment>
<evidence type="ECO:0000259" key="11">
    <source>
        <dbReference type="PROSITE" id="PS51722"/>
    </source>
</evidence>
<dbReference type="Pfam" id="PF00009">
    <property type="entry name" value="GTP_EFTU"/>
    <property type="match status" value="1"/>
</dbReference>
<dbReference type="GO" id="GO:0005525">
    <property type="term" value="F:GTP binding"/>
    <property type="evidence" value="ECO:0007669"/>
    <property type="project" value="UniProtKB-UniRule"/>
</dbReference>
<dbReference type="NCBIfam" id="NF000766">
    <property type="entry name" value="PRK00049.1"/>
    <property type="match status" value="1"/>
</dbReference>
<dbReference type="EMBL" id="CP001854">
    <property type="protein sequence ID" value="ADB49767.1"/>
    <property type="molecule type" value="Genomic_DNA"/>
</dbReference>
<feature type="binding site" evidence="10">
    <location>
        <begin position="81"/>
        <end position="85"/>
    </location>
    <ligand>
        <name>GTP</name>
        <dbReference type="ChEBI" id="CHEBI:37565"/>
    </ligand>
</feature>
<dbReference type="InterPro" id="IPR005225">
    <property type="entry name" value="Small_GTP-bd"/>
</dbReference>
<dbReference type="InterPro" id="IPR004160">
    <property type="entry name" value="Transl_elong_EFTu/EF1A_C"/>
</dbReference>
<dbReference type="InterPro" id="IPR009000">
    <property type="entry name" value="Transl_B-barrel_sf"/>
</dbReference>
<evidence type="ECO:0000256" key="8">
    <source>
        <dbReference type="ARBA" id="ARBA00023134"/>
    </source>
</evidence>
<evidence type="ECO:0000256" key="1">
    <source>
        <dbReference type="ARBA" id="ARBA00007249"/>
    </source>
</evidence>
<feature type="binding site" evidence="10">
    <location>
        <begin position="136"/>
        <end position="139"/>
    </location>
    <ligand>
        <name>GTP</name>
        <dbReference type="ChEBI" id="CHEBI:37565"/>
    </ligand>
</feature>
<comment type="subcellular location">
    <subcellularLocation>
        <location evidence="10">Cytoplasm</location>
    </subcellularLocation>
</comment>
<dbReference type="Pfam" id="PF03143">
    <property type="entry name" value="GTP_EFTU_D3"/>
    <property type="match status" value="1"/>
</dbReference>
<evidence type="ECO:0000313" key="13">
    <source>
        <dbReference type="Proteomes" id="UP000008229"/>
    </source>
</evidence>
<evidence type="ECO:0000256" key="10">
    <source>
        <dbReference type="HAMAP-Rule" id="MF_00118"/>
    </source>
</evidence>
<dbReference type="OrthoDB" id="9803139at2"/>
<dbReference type="KEGG" id="cwo:Cwoe_1338"/>
<dbReference type="AlphaFoldDB" id="D3FEU3"/>
<dbReference type="Proteomes" id="UP000008229">
    <property type="component" value="Chromosome"/>
</dbReference>
<reference evidence="12 13" key="1">
    <citation type="journal article" date="2010" name="Stand. Genomic Sci.">
        <title>Complete genome sequence of Conexibacter woesei type strain (ID131577).</title>
        <authorList>
            <person name="Pukall R."/>
            <person name="Lapidus A."/>
            <person name="Glavina Del Rio T."/>
            <person name="Copeland A."/>
            <person name="Tice H."/>
            <person name="Cheng J.-F."/>
            <person name="Lucas S."/>
            <person name="Chen F."/>
            <person name="Nolan M."/>
            <person name="Bruce D."/>
            <person name="Goodwin L."/>
            <person name="Pitluck S."/>
            <person name="Mavromatis K."/>
            <person name="Ivanova N."/>
            <person name="Ovchinnikova G."/>
            <person name="Pati A."/>
            <person name="Chen A."/>
            <person name="Palaniappan K."/>
            <person name="Land M."/>
            <person name="Hauser L."/>
            <person name="Chang Y.-J."/>
            <person name="Jeffries C.D."/>
            <person name="Chain P."/>
            <person name="Meincke L."/>
            <person name="Sims D."/>
            <person name="Brettin T."/>
            <person name="Detter J.C."/>
            <person name="Rohde M."/>
            <person name="Goeker M."/>
            <person name="Bristow J."/>
            <person name="Eisen J.A."/>
            <person name="Markowitz V."/>
            <person name="Kyrpides N.C."/>
            <person name="Klenk H.-P."/>
            <person name="Hugenholtz P."/>
        </authorList>
    </citation>
    <scope>NUCLEOTIDE SEQUENCE [LARGE SCALE GENOMIC DNA]</scope>
    <source>
        <strain evidence="13">DSM 14684 / CIP 108061 / JCM 11494 / NBRC 100937 / ID131577</strain>
    </source>
</reference>
<dbReference type="Gene3D" id="3.40.50.300">
    <property type="entry name" value="P-loop containing nucleotide triphosphate hydrolases"/>
    <property type="match status" value="1"/>
</dbReference>
<evidence type="ECO:0000256" key="7">
    <source>
        <dbReference type="ARBA" id="ARBA00022917"/>
    </source>
</evidence>
<organism evidence="12 13">
    <name type="scientific">Conexibacter woesei (strain DSM 14684 / CCUG 47730 / CIP 108061 / JCM 11494 / NBRC 100937 / ID131577)</name>
    <dbReference type="NCBI Taxonomy" id="469383"/>
    <lineage>
        <taxon>Bacteria</taxon>
        <taxon>Bacillati</taxon>
        <taxon>Actinomycetota</taxon>
        <taxon>Thermoleophilia</taxon>
        <taxon>Solirubrobacterales</taxon>
        <taxon>Conexibacteraceae</taxon>
        <taxon>Conexibacter</taxon>
    </lineage>
</organism>
<dbReference type="GO" id="GO:0003746">
    <property type="term" value="F:translation elongation factor activity"/>
    <property type="evidence" value="ECO:0007669"/>
    <property type="project" value="UniProtKB-UniRule"/>
</dbReference>